<feature type="region of interest" description="Disordered" evidence="3">
    <location>
        <begin position="361"/>
        <end position="382"/>
    </location>
</feature>
<dbReference type="OrthoDB" id="9764688at2"/>
<name>A0A1G8YDW4_9GAMM</name>
<keyword evidence="6" id="KW-1185">Reference proteome</keyword>
<dbReference type="Gene3D" id="1.20.1420.20">
    <property type="entry name" value="M75 peptidase, HXXE motif"/>
    <property type="match status" value="1"/>
</dbReference>
<protein>
    <submittedName>
        <fullName evidence="5">Imelysin</fullName>
    </submittedName>
</protein>
<evidence type="ECO:0000256" key="3">
    <source>
        <dbReference type="SAM" id="MobiDB-lite"/>
    </source>
</evidence>
<evidence type="ECO:0000259" key="4">
    <source>
        <dbReference type="Pfam" id="PF09375"/>
    </source>
</evidence>
<evidence type="ECO:0000256" key="1">
    <source>
        <dbReference type="ARBA" id="ARBA00004196"/>
    </source>
</evidence>
<dbReference type="InterPro" id="IPR038352">
    <property type="entry name" value="Imelysin_sf"/>
</dbReference>
<dbReference type="EMBL" id="FNFH01000002">
    <property type="protein sequence ID" value="SDK01038.1"/>
    <property type="molecule type" value="Genomic_DNA"/>
</dbReference>
<dbReference type="GO" id="GO:0030313">
    <property type="term" value="C:cell envelope"/>
    <property type="evidence" value="ECO:0007669"/>
    <property type="project" value="UniProtKB-SubCell"/>
</dbReference>
<organism evidence="5 6">
    <name type="scientific">Microbulbifer yueqingensis</name>
    <dbReference type="NCBI Taxonomy" id="658219"/>
    <lineage>
        <taxon>Bacteria</taxon>
        <taxon>Pseudomonadati</taxon>
        <taxon>Pseudomonadota</taxon>
        <taxon>Gammaproteobacteria</taxon>
        <taxon>Cellvibrionales</taxon>
        <taxon>Microbulbiferaceae</taxon>
        <taxon>Microbulbifer</taxon>
    </lineage>
</organism>
<accession>A0A1G8YDW4</accession>
<feature type="domain" description="Imelysin-like" evidence="4">
    <location>
        <begin position="56"/>
        <end position="355"/>
    </location>
</feature>
<dbReference type="AlphaFoldDB" id="A0A1G8YDW4"/>
<dbReference type="STRING" id="658219.SAMN05216212_1460"/>
<comment type="subcellular location">
    <subcellularLocation>
        <location evidence="1">Cell envelope</location>
    </subcellularLocation>
</comment>
<keyword evidence="2" id="KW-0732">Signal</keyword>
<dbReference type="Proteomes" id="UP000199305">
    <property type="component" value="Unassembled WGS sequence"/>
</dbReference>
<evidence type="ECO:0000313" key="5">
    <source>
        <dbReference type="EMBL" id="SDK01038.1"/>
    </source>
</evidence>
<proteinExistence type="predicted"/>
<evidence type="ECO:0000256" key="2">
    <source>
        <dbReference type="ARBA" id="ARBA00022729"/>
    </source>
</evidence>
<evidence type="ECO:0000313" key="6">
    <source>
        <dbReference type="Proteomes" id="UP000199305"/>
    </source>
</evidence>
<dbReference type="InterPro" id="IPR018976">
    <property type="entry name" value="Imelysin-like"/>
</dbReference>
<gene>
    <name evidence="5" type="ORF">SAMN05216212_1460</name>
</gene>
<sequence length="382" mass="42619">MTAAVLVVLGLAGCETRDKQQQLEQPGEVAPREIDRKKAERFSHTFWQAGEAHLIDARASVEALNRALETLLDKPSEDHLESAKLAWLDAHREFAGALPYIQLAFAPAELRDQGRELVLAMDSWPVQAGYLDTVPGYSESGIVNDTAVELTLANLRRQHRLTAHEEASTGFHALEIMLWGPTSERTAEEFQPADKGEEPEALAANRRRELTRLMGRALEEDLEGLVRRWPFKANDLSRHFLALEPAARLQQVRASHIRTVDEEILRRVPESSESDVESGRAADSKQAILAMLRTLQAAWVPTKGPGMAELLLDVRQQELLEQDFEALEELLVKMEDPIELAELGQLAKARELLEEMAGLMSGRKEVPASEEEMTPVSFTTGN</sequence>
<reference evidence="6" key="1">
    <citation type="submission" date="2016-10" db="EMBL/GenBank/DDBJ databases">
        <authorList>
            <person name="Varghese N."/>
            <person name="Submissions S."/>
        </authorList>
    </citation>
    <scope>NUCLEOTIDE SEQUENCE [LARGE SCALE GENOMIC DNA]</scope>
    <source>
        <strain evidence="6">CGMCC 1.10658</strain>
    </source>
</reference>
<dbReference type="Pfam" id="PF09375">
    <property type="entry name" value="Peptidase_M75"/>
    <property type="match status" value="1"/>
</dbReference>